<gene>
    <name evidence="1" type="ORF">EQG79_18875</name>
</gene>
<dbReference type="Proteomes" id="UP000290407">
    <property type="component" value="Unassembled WGS sequence"/>
</dbReference>
<evidence type="ECO:0000313" key="1">
    <source>
        <dbReference type="EMBL" id="RYC68424.1"/>
    </source>
</evidence>
<dbReference type="EMBL" id="SBLB01000005">
    <property type="protein sequence ID" value="RYC68424.1"/>
    <property type="molecule type" value="Genomic_DNA"/>
</dbReference>
<organism evidence="1 2">
    <name type="scientific">Spirosoma sordidisoli</name>
    <dbReference type="NCBI Taxonomy" id="2502893"/>
    <lineage>
        <taxon>Bacteria</taxon>
        <taxon>Pseudomonadati</taxon>
        <taxon>Bacteroidota</taxon>
        <taxon>Cytophagia</taxon>
        <taxon>Cytophagales</taxon>
        <taxon>Cytophagaceae</taxon>
        <taxon>Spirosoma</taxon>
    </lineage>
</organism>
<keyword evidence="2" id="KW-1185">Reference proteome</keyword>
<sequence>MKSSLPGRGSYAFMNRIRAIVWAWVWVVMGLFANGTTAQAQADIRCSGANLVNWTTVTASSAVGSLTALDGTPISVTGTGSMLALGSPTSSQAAYDPYTNKANSVNLDNAAEPQVTGTGPFIYTWTFSQAVTNPFMNIFSLGNAGVKIRYTFKDGAGNPVNFTIRKTDNSQTFYASAANQLEGNEGNGTIQFQGAISTLRIEVTYLSGSTSEAFTAVTFGVRCPDVSFAPCPAPTIVDWQSNTAGQAIGTVTDNVSGNPVSVTLTGSIVNIGFPGEFNNTTNWDINSTAGERVAIDNAAEPQVTGAGPFLYTWTLSSPLRQPIFNISSLGSTSIRVRYTFFDENNEPLTFIVRKTNDWEAFRQLSGHVLEGAEGNGTIQFDGSPKQIRMQVTYITGSTAENFTSIQLVGSCPAPEPQDGINGKCNGANFAKWTNVSPNSVVGTIMDITGKGSSIVGAGSMININYTGYFNNASAYYLPTRYADRVAIDNAAEPQTSGTGPFLYTWTISNPISNLLMYVYSLGQAGKRVRYTFTDASGNPIPFTVLKTDNATNFAKVGSNQLEGEEGNGTIRFDVPVTVIRMETTYLTGNTSEFWTGLTFGVLCPEAQVQDCPTPRFAAWSTTATASQATATMPDAQGNTVNVTLKGSIINTGFPNEFANTAIWNPVQANSNRVAIDNAAEPQVTGTGPFSYSLTFSSTVKDPILNIYSLGSAGAQVKYTFTDAAGSPLQFCVRKTDSWETFHQIDGHVLIGQEGNGSIQLLGTLSDVRIGVTYLTGSTAEFYTTIQLCNNCSTPTLPPSLTINSPYNVVVNTTNPPISGTATAGASVTVNGPNGQSCVTTATAAGSWTCTSLTFTVGSQTVTAVASNTAGTSTVAIASFTVANACPNLSVGGSTTYTGGALCNTTNAGTITLTGQTGTVVKWQTSTNGGTNWTDIGNTAGLTQISFSNAQNNQQFRAVVNAGGSCADANSAPFVTLTSASACSVDCDVKPGGIVK</sequence>
<proteinExistence type="predicted"/>
<dbReference type="Gene3D" id="2.60.40.10">
    <property type="entry name" value="Immunoglobulins"/>
    <property type="match status" value="1"/>
</dbReference>
<protein>
    <recommendedName>
        <fullName evidence="3">Ig-like domain repeat protein</fullName>
    </recommendedName>
</protein>
<evidence type="ECO:0008006" key="3">
    <source>
        <dbReference type="Google" id="ProtNLM"/>
    </source>
</evidence>
<name>A0A4Q2UGY2_9BACT</name>
<comment type="caution">
    <text evidence="1">The sequence shown here is derived from an EMBL/GenBank/DDBJ whole genome shotgun (WGS) entry which is preliminary data.</text>
</comment>
<accession>A0A4Q2UGY2</accession>
<evidence type="ECO:0000313" key="2">
    <source>
        <dbReference type="Proteomes" id="UP000290407"/>
    </source>
</evidence>
<reference evidence="1 2" key="1">
    <citation type="submission" date="2019-01" db="EMBL/GenBank/DDBJ databases">
        <title>Spirosoma flava sp. nov., a propanil-degrading bacterium isolated from herbicide-contaminated soil.</title>
        <authorList>
            <person name="Zhang L."/>
            <person name="Jiang J.-D."/>
        </authorList>
    </citation>
    <scope>NUCLEOTIDE SEQUENCE [LARGE SCALE GENOMIC DNA]</scope>
    <source>
        <strain evidence="1 2">TY50</strain>
    </source>
</reference>
<dbReference type="AlphaFoldDB" id="A0A4Q2UGY2"/>
<dbReference type="InterPro" id="IPR013783">
    <property type="entry name" value="Ig-like_fold"/>
</dbReference>